<dbReference type="AlphaFoldDB" id="A0A1G7JV40"/>
<proteinExistence type="predicted"/>
<evidence type="ECO:0000313" key="1">
    <source>
        <dbReference type="EMBL" id="SDF28731.1"/>
    </source>
</evidence>
<accession>A0A1G7JV40</accession>
<reference evidence="1 2" key="1">
    <citation type="submission" date="2016-10" db="EMBL/GenBank/DDBJ databases">
        <authorList>
            <person name="de Groot N.N."/>
        </authorList>
    </citation>
    <scope>NUCLEOTIDE SEQUENCE [LARGE SCALE GENOMIC DNA]</scope>
    <source>
        <strain evidence="1 2">R5</strain>
    </source>
</reference>
<organism evidence="1 2">
    <name type="scientific">Bradyrhizobium brasilense</name>
    <dbReference type="NCBI Taxonomy" id="1419277"/>
    <lineage>
        <taxon>Bacteria</taxon>
        <taxon>Pseudomonadati</taxon>
        <taxon>Pseudomonadota</taxon>
        <taxon>Alphaproteobacteria</taxon>
        <taxon>Hyphomicrobiales</taxon>
        <taxon>Nitrobacteraceae</taxon>
        <taxon>Bradyrhizobium</taxon>
    </lineage>
</organism>
<dbReference type="RefSeq" id="WP_092089238.1">
    <property type="nucleotide sequence ID" value="NZ_FMZW01000050.1"/>
</dbReference>
<evidence type="ECO:0000313" key="2">
    <source>
        <dbReference type="Proteomes" id="UP000199245"/>
    </source>
</evidence>
<gene>
    <name evidence="1" type="ORF">SAMN05216337_105022</name>
</gene>
<dbReference type="Proteomes" id="UP000199245">
    <property type="component" value="Unassembled WGS sequence"/>
</dbReference>
<protein>
    <submittedName>
        <fullName evidence="1">Uncharacterized protein</fullName>
    </submittedName>
</protein>
<name>A0A1G7JV40_9BRAD</name>
<sequence length="131" mass="14989">MIEPPAEIALKKMFPAWIRSNLLLLVRLTLQPVTLYENQFAYRLKIRLAASALLMLHALSLESQGSLDKFRSSLQVNNFQTLDIRYYLTGEGLPNWKSRPGESNSTSLLSIPSDCQTWQLRSRQKQGRPRG</sequence>
<dbReference type="EMBL" id="FMZW01000050">
    <property type="protein sequence ID" value="SDF28731.1"/>
    <property type="molecule type" value="Genomic_DNA"/>
</dbReference>